<sequence length="74" mass="8638">MNIKTRCAPDERGNLEEVASFLIVQRICWANDAKGLKSRTIILEPWTIGLPNERTERINCTRIFLKNRIRAVRK</sequence>
<dbReference type="EMBL" id="AMCI01001126">
    <property type="protein sequence ID" value="EJX06546.1"/>
    <property type="molecule type" value="Genomic_DNA"/>
</dbReference>
<evidence type="ECO:0000313" key="1">
    <source>
        <dbReference type="EMBL" id="EJX06546.1"/>
    </source>
</evidence>
<proteinExistence type="predicted"/>
<organism evidence="1">
    <name type="scientific">gut metagenome</name>
    <dbReference type="NCBI Taxonomy" id="749906"/>
    <lineage>
        <taxon>unclassified sequences</taxon>
        <taxon>metagenomes</taxon>
        <taxon>organismal metagenomes</taxon>
    </lineage>
</organism>
<reference evidence="1" key="1">
    <citation type="journal article" date="2012" name="PLoS ONE">
        <title>Gene sets for utilization of primary and secondary nutrition supplies in the distal gut of endangered iberian lynx.</title>
        <authorList>
            <person name="Alcaide M."/>
            <person name="Messina E."/>
            <person name="Richter M."/>
            <person name="Bargiela R."/>
            <person name="Peplies J."/>
            <person name="Huws S.A."/>
            <person name="Newbold C.J."/>
            <person name="Golyshin P.N."/>
            <person name="Simon M.A."/>
            <person name="Lopez G."/>
            <person name="Yakimov M.M."/>
            <person name="Ferrer M."/>
        </authorList>
    </citation>
    <scope>NUCLEOTIDE SEQUENCE</scope>
</reference>
<gene>
    <name evidence="1" type="ORF">EVA_05349</name>
</gene>
<comment type="caution">
    <text evidence="1">The sequence shown here is derived from an EMBL/GenBank/DDBJ whole genome shotgun (WGS) entry which is preliminary data.</text>
</comment>
<protein>
    <submittedName>
        <fullName evidence="1">Uncharacterized protein</fullName>
    </submittedName>
</protein>
<accession>J9D1U8</accession>
<dbReference type="AlphaFoldDB" id="J9D1U8"/>
<name>J9D1U8_9ZZZZ</name>